<keyword evidence="2" id="KW-0719">Serine esterase</keyword>
<evidence type="ECO:0000259" key="7">
    <source>
        <dbReference type="Pfam" id="PF00135"/>
    </source>
</evidence>
<evidence type="ECO:0000256" key="6">
    <source>
        <dbReference type="RuleBase" id="RU361235"/>
    </source>
</evidence>
<organism evidence="8 9">
    <name type="scientific">Temnothorax curvispinosus</name>
    <dbReference type="NCBI Taxonomy" id="300111"/>
    <lineage>
        <taxon>Eukaryota</taxon>
        <taxon>Metazoa</taxon>
        <taxon>Ecdysozoa</taxon>
        <taxon>Arthropoda</taxon>
        <taxon>Hexapoda</taxon>
        <taxon>Insecta</taxon>
        <taxon>Pterygota</taxon>
        <taxon>Neoptera</taxon>
        <taxon>Endopterygota</taxon>
        <taxon>Hymenoptera</taxon>
        <taxon>Apocrita</taxon>
        <taxon>Aculeata</taxon>
        <taxon>Formicoidea</taxon>
        <taxon>Formicidae</taxon>
        <taxon>Myrmicinae</taxon>
        <taxon>Temnothorax</taxon>
    </lineage>
</organism>
<dbReference type="PANTHER" id="PTHR43142:SF1">
    <property type="entry name" value="CARBOXYLIC ESTER HYDROLASE"/>
    <property type="match status" value="1"/>
</dbReference>
<evidence type="ECO:0000313" key="8">
    <source>
        <dbReference type="Proteomes" id="UP000504618"/>
    </source>
</evidence>
<dbReference type="PROSITE" id="PS00122">
    <property type="entry name" value="CARBOXYLESTERASE_B_1"/>
    <property type="match status" value="1"/>
</dbReference>
<dbReference type="SUPFAM" id="SSF53474">
    <property type="entry name" value="alpha/beta-Hydrolases"/>
    <property type="match status" value="1"/>
</dbReference>
<dbReference type="AlphaFoldDB" id="A0A6J1PGC1"/>
<dbReference type="Proteomes" id="UP000504618">
    <property type="component" value="Unplaced"/>
</dbReference>
<name>A0A6J1PGC1_9HYME</name>
<evidence type="ECO:0000256" key="1">
    <source>
        <dbReference type="ARBA" id="ARBA00005964"/>
    </source>
</evidence>
<reference evidence="9" key="1">
    <citation type="submission" date="2025-08" db="UniProtKB">
        <authorList>
            <consortium name="RefSeq"/>
        </authorList>
    </citation>
    <scope>IDENTIFICATION</scope>
    <source>
        <tissue evidence="9">Whole body</tissue>
    </source>
</reference>
<evidence type="ECO:0000256" key="4">
    <source>
        <dbReference type="ARBA" id="ARBA00023157"/>
    </source>
</evidence>
<feature type="domain" description="Carboxylesterase type B" evidence="7">
    <location>
        <begin position="3"/>
        <end position="502"/>
    </location>
</feature>
<dbReference type="InterPro" id="IPR019826">
    <property type="entry name" value="Carboxylesterase_B_AS"/>
</dbReference>
<evidence type="ECO:0000256" key="3">
    <source>
        <dbReference type="ARBA" id="ARBA00022801"/>
    </source>
</evidence>
<dbReference type="PANTHER" id="PTHR43142">
    <property type="entry name" value="CARBOXYLIC ESTER HYDROLASE"/>
    <property type="match status" value="1"/>
</dbReference>
<dbReference type="GO" id="GO:0052689">
    <property type="term" value="F:carboxylic ester hydrolase activity"/>
    <property type="evidence" value="ECO:0007669"/>
    <property type="project" value="UniProtKB-KW"/>
</dbReference>
<dbReference type="Pfam" id="PF00135">
    <property type="entry name" value="COesterase"/>
    <property type="match status" value="1"/>
</dbReference>
<gene>
    <name evidence="9" type="primary">LOC112452459</name>
</gene>
<dbReference type="Gene3D" id="3.40.50.1820">
    <property type="entry name" value="alpha/beta hydrolase"/>
    <property type="match status" value="1"/>
</dbReference>
<protein>
    <recommendedName>
        <fullName evidence="6">Carboxylic ester hydrolase</fullName>
        <ecNumber evidence="6">3.1.1.-</ecNumber>
    </recommendedName>
</protein>
<evidence type="ECO:0000256" key="2">
    <source>
        <dbReference type="ARBA" id="ARBA00022487"/>
    </source>
</evidence>
<evidence type="ECO:0000313" key="9">
    <source>
        <dbReference type="RefSeq" id="XP_024868451.1"/>
    </source>
</evidence>
<sequence>MDRPIVTVNQGKLQGILEENLLGSHHYFSFKGIPFAAPPVGELRFKDPEPPTPWEGIRDASKNSDICAQLEHSKTQVVVGSEDCLYLNICVPYNVYRTTGNPVMVWIHGGGYVLGSGNDTHKRFDYLVKKDVILVSVNYRLGALGFLNLDHEVASGNQGLKDQVAALKWIKENIKAFGGDPNNITVFGVSAGLFHKAILQSGIITSDWAMIRNQPEANSFKLASILGNDSKDPEKVIEFLRTIPTVKIIKAQHKVLTPEEARTLNVPFGPTIDDRAKKPFLPYPISQLLDDDNNIPIMIGYTSHEYISLLQDTSEKTLKTMYADLPRYVGNFINSQDPEKIMQMTEKIKQKYFCNKLPFTEESIPSIIRWLSDLHFNIPIEDFVDKRRKKKHVPTYFYRFSYVGNEKIEKNLINNNKLTAIGAAHTDDMSYLFYIPKYKINNPQPPAIDTKDRKMLEILTRMWTNFAKTGNPTPVLDQYVTTNWLPATADIFNYLDIGDTLQLLTITDYNSILQELEL</sequence>
<dbReference type="GeneID" id="112452459"/>
<keyword evidence="5" id="KW-0325">Glycoprotein</keyword>
<keyword evidence="8" id="KW-1185">Reference proteome</keyword>
<dbReference type="EC" id="3.1.1.-" evidence="6"/>
<evidence type="ECO:0000256" key="5">
    <source>
        <dbReference type="ARBA" id="ARBA00023180"/>
    </source>
</evidence>
<proteinExistence type="inferred from homology"/>
<comment type="similarity">
    <text evidence="1 6">Belongs to the type-B carboxylesterase/lipase family.</text>
</comment>
<keyword evidence="4" id="KW-1015">Disulfide bond</keyword>
<accession>A0A6J1PGC1</accession>
<dbReference type="RefSeq" id="XP_024868451.1">
    <property type="nucleotide sequence ID" value="XM_025012683.1"/>
</dbReference>
<keyword evidence="3 6" id="KW-0378">Hydrolase</keyword>
<dbReference type="InterPro" id="IPR029058">
    <property type="entry name" value="AB_hydrolase_fold"/>
</dbReference>
<dbReference type="InterPro" id="IPR002018">
    <property type="entry name" value="CarbesteraseB"/>
</dbReference>